<dbReference type="EMBL" id="WKFB01000025">
    <property type="protein sequence ID" value="KAF6738522.1"/>
    <property type="molecule type" value="Genomic_DNA"/>
</dbReference>
<dbReference type="AlphaFoldDB" id="A0A834L1V2"/>
<evidence type="ECO:0000313" key="2">
    <source>
        <dbReference type="Proteomes" id="UP000646548"/>
    </source>
</evidence>
<gene>
    <name evidence="1" type="ORF">FQA47_021956</name>
</gene>
<protein>
    <submittedName>
        <fullName evidence="1">Uncharacterized protein</fullName>
    </submittedName>
</protein>
<reference evidence="1" key="1">
    <citation type="journal article" name="BMC Genomics">
        <title>Long-read sequencing and de novo genome assembly of marine medaka (Oryzias melastigma).</title>
        <authorList>
            <person name="Liang P."/>
            <person name="Saqib H.S.A."/>
            <person name="Ni X."/>
            <person name="Shen Y."/>
        </authorList>
    </citation>
    <scope>NUCLEOTIDE SEQUENCE</scope>
    <source>
        <strain evidence="1">Bigg-433</strain>
    </source>
</reference>
<dbReference type="Proteomes" id="UP000646548">
    <property type="component" value="Unassembled WGS sequence"/>
</dbReference>
<accession>A0A834L1V2</accession>
<evidence type="ECO:0000313" key="1">
    <source>
        <dbReference type="EMBL" id="KAF6738522.1"/>
    </source>
</evidence>
<sequence>MNESMSGRLRLRSEECCFCPLKWLKLCVLKGFLVSVGPRQTRTKPDVTSDLGLKHCRIMRARAFIVPFFMSRVRCSPPPPSHTPPQRQTLHSKCEKYLGWGLMQSRSSPRTLQRSQKRFHSGFHSFINTLRPTRWSTADCS</sequence>
<comment type="caution">
    <text evidence="1">The sequence shown here is derived from an EMBL/GenBank/DDBJ whole genome shotgun (WGS) entry which is preliminary data.</text>
</comment>
<proteinExistence type="predicted"/>
<name>A0A834L1V2_ORYME</name>
<organism evidence="1 2">
    <name type="scientific">Oryzias melastigma</name>
    <name type="common">Marine medaka</name>
    <dbReference type="NCBI Taxonomy" id="30732"/>
    <lineage>
        <taxon>Eukaryota</taxon>
        <taxon>Metazoa</taxon>
        <taxon>Chordata</taxon>
        <taxon>Craniata</taxon>
        <taxon>Vertebrata</taxon>
        <taxon>Euteleostomi</taxon>
        <taxon>Actinopterygii</taxon>
        <taxon>Neopterygii</taxon>
        <taxon>Teleostei</taxon>
        <taxon>Neoteleostei</taxon>
        <taxon>Acanthomorphata</taxon>
        <taxon>Ovalentaria</taxon>
        <taxon>Atherinomorphae</taxon>
        <taxon>Beloniformes</taxon>
        <taxon>Adrianichthyidae</taxon>
        <taxon>Oryziinae</taxon>
        <taxon>Oryzias</taxon>
    </lineage>
</organism>